<accession>A0A1H3LEC4</accession>
<keyword evidence="2" id="KW-1185">Reference proteome</keyword>
<sequence length="242" mass="26953">MNEILSVPSDGEITTQSNLHINKFILLIPLILLVVKSMDGLKRKSSDIFSLGSELIASIDYESLSEKIDMLKKIGPYLPENLIYSLNSIVLIGEKAVKVIGLMDFVSTNKSYQPISSIGELSSKDRINGILSTIKDDISDEKVKNIKPAIDIILNFDKYKDLVNMFSSLNSMTNKIEKKPAPTEKTESVIEPSESNKNQLESMINLIKPILGDNPNISTEKISDMFKMLQVLNMNNASDNKN</sequence>
<evidence type="ECO:0000313" key="2">
    <source>
        <dbReference type="Proteomes" id="UP000198625"/>
    </source>
</evidence>
<evidence type="ECO:0000313" key="1">
    <source>
        <dbReference type="EMBL" id="SDY62288.1"/>
    </source>
</evidence>
<dbReference type="EMBL" id="FNQE01000003">
    <property type="protein sequence ID" value="SDY62288.1"/>
    <property type="molecule type" value="Genomic_DNA"/>
</dbReference>
<gene>
    <name evidence="1" type="ORF">SAMN05660462_00488</name>
</gene>
<organism evidence="1 2">
    <name type="scientific">Proteiniborus ethanoligenes</name>
    <dbReference type="NCBI Taxonomy" id="415015"/>
    <lineage>
        <taxon>Bacteria</taxon>
        <taxon>Bacillati</taxon>
        <taxon>Bacillota</taxon>
        <taxon>Clostridia</taxon>
        <taxon>Eubacteriales</taxon>
        <taxon>Proteiniborus</taxon>
    </lineage>
</organism>
<proteinExistence type="predicted"/>
<dbReference type="AlphaFoldDB" id="A0A1H3LEC4"/>
<dbReference type="OrthoDB" id="1707406at2"/>
<dbReference type="RefSeq" id="WP_091726719.1">
    <property type="nucleotide sequence ID" value="NZ_FNQE01000003.1"/>
</dbReference>
<reference evidence="2" key="1">
    <citation type="submission" date="2016-10" db="EMBL/GenBank/DDBJ databases">
        <authorList>
            <person name="Varghese N."/>
            <person name="Submissions S."/>
        </authorList>
    </citation>
    <scope>NUCLEOTIDE SEQUENCE [LARGE SCALE GENOMIC DNA]</scope>
    <source>
        <strain evidence="2">DSM 21650</strain>
    </source>
</reference>
<dbReference type="Proteomes" id="UP000198625">
    <property type="component" value="Unassembled WGS sequence"/>
</dbReference>
<protein>
    <submittedName>
        <fullName evidence="1">Uncharacterized protein</fullName>
    </submittedName>
</protein>
<name>A0A1H3LEC4_9FIRM</name>